<reference evidence="3 4" key="1">
    <citation type="submission" date="2019-08" db="EMBL/GenBank/DDBJ databases">
        <title>In-depth cultivation of the pig gut microbiome towards novel bacterial diversity and tailored functional studies.</title>
        <authorList>
            <person name="Wylensek D."/>
            <person name="Hitch T.C.A."/>
            <person name="Clavel T."/>
        </authorList>
    </citation>
    <scope>NUCLEOTIDE SEQUENCE [LARGE SCALE GENOMIC DNA]</scope>
    <source>
        <strain evidence="3 4">RF-GAM-744-WT-7</strain>
    </source>
</reference>
<dbReference type="AlphaFoldDB" id="A0A7K0K1C4"/>
<evidence type="ECO:0000313" key="3">
    <source>
        <dbReference type="EMBL" id="MST49296.1"/>
    </source>
</evidence>
<evidence type="ECO:0000313" key="4">
    <source>
        <dbReference type="Proteomes" id="UP000442535"/>
    </source>
</evidence>
<dbReference type="GO" id="GO:0005507">
    <property type="term" value="F:copper ion binding"/>
    <property type="evidence" value="ECO:0007669"/>
    <property type="project" value="TreeGrafter"/>
</dbReference>
<gene>
    <name evidence="3" type="ORF">FYJ63_03440</name>
</gene>
<dbReference type="SUPFAM" id="SSF110395">
    <property type="entry name" value="CutC-like"/>
    <property type="match status" value="1"/>
</dbReference>
<dbReference type="Proteomes" id="UP000442535">
    <property type="component" value="Unassembled WGS sequence"/>
</dbReference>
<comment type="similarity">
    <text evidence="1">Belongs to the CutC family.</text>
</comment>
<dbReference type="EMBL" id="VUMY01000005">
    <property type="protein sequence ID" value="MST49296.1"/>
    <property type="molecule type" value="Genomic_DNA"/>
</dbReference>
<organism evidence="3 4">
    <name type="scientific">Mobiluncus porci</name>
    <dbReference type="NCBI Taxonomy" id="2652278"/>
    <lineage>
        <taxon>Bacteria</taxon>
        <taxon>Bacillati</taxon>
        <taxon>Actinomycetota</taxon>
        <taxon>Actinomycetes</taxon>
        <taxon>Actinomycetales</taxon>
        <taxon>Actinomycetaceae</taxon>
        <taxon>Mobiluncus</taxon>
    </lineage>
</organism>
<dbReference type="InterPro" id="IPR036822">
    <property type="entry name" value="CutC-like_dom_sf"/>
</dbReference>
<dbReference type="Pfam" id="PF03932">
    <property type="entry name" value="CutC"/>
    <property type="match status" value="1"/>
</dbReference>
<evidence type="ECO:0000256" key="2">
    <source>
        <dbReference type="ARBA" id="ARBA00019014"/>
    </source>
</evidence>
<dbReference type="InterPro" id="IPR005627">
    <property type="entry name" value="CutC-like"/>
</dbReference>
<evidence type="ECO:0000256" key="1">
    <source>
        <dbReference type="ARBA" id="ARBA00007768"/>
    </source>
</evidence>
<keyword evidence="4" id="KW-1185">Reference proteome</keyword>
<dbReference type="PANTHER" id="PTHR12598">
    <property type="entry name" value="COPPER HOMEOSTASIS PROTEIN CUTC"/>
    <property type="match status" value="1"/>
</dbReference>
<dbReference type="Gene3D" id="3.20.20.380">
    <property type="entry name" value="Copper homeostasis (CutC) domain"/>
    <property type="match status" value="1"/>
</dbReference>
<sequence>MTSACVYEIFFRASAVLEPSKALGATSGTPRSRNRSSNIFGENTFDKDNYGGKMLEVIALNTEDARAAKEGGAGRVELVGSMEFAGISPSPELVSEIAWKVGIPVRPMLRLEDGFGTDRLEELQALASQFVEAGADGIVLGFLRGGKIDVETTNEILGRIQGKIPYTFHRAIDEVTDYLAAWKSLDELIFPPDQVLTSGGAPTAGDPEGYFRELVERRPEAREVILAGGGLSLEGIPRLKALGIKNFHVGSGVRPEESFDNPVSAELVASWVEAVERD</sequence>
<protein>
    <recommendedName>
        <fullName evidence="2">Copper homeostasis protein cutC homolog</fullName>
    </recommendedName>
</protein>
<accession>A0A7K0K1C4</accession>
<proteinExistence type="inferred from homology"/>
<name>A0A7K0K1C4_9ACTO</name>
<dbReference type="PANTHER" id="PTHR12598:SF0">
    <property type="entry name" value="COPPER HOMEOSTASIS PROTEIN CUTC HOMOLOG"/>
    <property type="match status" value="1"/>
</dbReference>
<comment type="caution">
    <text evidence="3">The sequence shown here is derived from an EMBL/GenBank/DDBJ whole genome shotgun (WGS) entry which is preliminary data.</text>
</comment>